<feature type="transmembrane region" description="Helical" evidence="1">
    <location>
        <begin position="221"/>
        <end position="240"/>
    </location>
</feature>
<evidence type="ECO:0000313" key="2">
    <source>
        <dbReference type="EMBL" id="EGT48515.1"/>
    </source>
</evidence>
<dbReference type="Proteomes" id="UP000008068">
    <property type="component" value="Unassembled WGS sequence"/>
</dbReference>
<proteinExistence type="predicted"/>
<dbReference type="InParanoid" id="G0P9I7"/>
<name>G0P9I7_CAEBE</name>
<feature type="transmembrane region" description="Helical" evidence="1">
    <location>
        <begin position="125"/>
        <end position="145"/>
    </location>
</feature>
<feature type="transmembrane region" description="Helical" evidence="1">
    <location>
        <begin position="97"/>
        <end position="119"/>
    </location>
</feature>
<organism evidence="3">
    <name type="scientific">Caenorhabditis brenneri</name>
    <name type="common">Nematode worm</name>
    <dbReference type="NCBI Taxonomy" id="135651"/>
    <lineage>
        <taxon>Eukaryota</taxon>
        <taxon>Metazoa</taxon>
        <taxon>Ecdysozoa</taxon>
        <taxon>Nematoda</taxon>
        <taxon>Chromadorea</taxon>
        <taxon>Rhabditida</taxon>
        <taxon>Rhabditina</taxon>
        <taxon>Rhabditomorpha</taxon>
        <taxon>Rhabditoidea</taxon>
        <taxon>Rhabditidae</taxon>
        <taxon>Peloderinae</taxon>
        <taxon>Caenorhabditis</taxon>
    </lineage>
</organism>
<dbReference type="AlphaFoldDB" id="G0P9I7"/>
<protein>
    <submittedName>
        <fullName evidence="2">Uncharacterized protein</fullName>
    </submittedName>
</protein>
<keyword evidence="1" id="KW-0472">Membrane</keyword>
<evidence type="ECO:0000256" key="1">
    <source>
        <dbReference type="SAM" id="Phobius"/>
    </source>
</evidence>
<keyword evidence="1" id="KW-1133">Transmembrane helix</keyword>
<keyword evidence="1" id="KW-0812">Transmembrane</keyword>
<dbReference type="EMBL" id="GL380152">
    <property type="protein sequence ID" value="EGT48515.1"/>
    <property type="molecule type" value="Genomic_DNA"/>
</dbReference>
<keyword evidence="3" id="KW-1185">Reference proteome</keyword>
<feature type="transmembrane region" description="Helical" evidence="1">
    <location>
        <begin position="252"/>
        <end position="272"/>
    </location>
</feature>
<reference evidence="3" key="1">
    <citation type="submission" date="2011-07" db="EMBL/GenBank/DDBJ databases">
        <authorList>
            <consortium name="Caenorhabditis brenneri Sequencing and Analysis Consortium"/>
            <person name="Wilson R.K."/>
        </authorList>
    </citation>
    <scope>NUCLEOTIDE SEQUENCE [LARGE SCALE GENOMIC DNA]</scope>
    <source>
        <strain evidence="3">PB2801</strain>
    </source>
</reference>
<dbReference type="HOGENOM" id="CLU_1012764_0_0_1"/>
<dbReference type="OMA" id="RIWIDRA"/>
<accession>G0P9I7</accession>
<evidence type="ECO:0000313" key="3">
    <source>
        <dbReference type="Proteomes" id="UP000008068"/>
    </source>
</evidence>
<sequence>MSFDPSSPNQKPVTKRYRSSIQTYQLMRLVMDSFDSPEIKKHAEKILENFPKINETKQVNPEEIWELKEIEKEILETKRFYRQGMEESTAKVFATKFLLLTNWIVFFCSIIFIIILVPLGADIKLTIAFTTYNFLPLVSIFAWLITWAKWFEYIPLDDDEARMKLRKEYEKLKSELKPSYTREELIQERKNVIDLFLNDFFAMKKKYHDLKDRRLMLKYKTAIPIFIYMLCVFIYNLVMVNIVEDRTEKGEYFMGVFMSVVLSLLFLLFTLCTTF</sequence>
<gene>
    <name evidence="2" type="ORF">CAEBREN_21204</name>
</gene>